<accession>A0AA85JAI5</accession>
<keyword evidence="1" id="KW-0732">Signal</keyword>
<feature type="chain" id="PRO_5041648827" evidence="1">
    <location>
        <begin position="25"/>
        <end position="88"/>
    </location>
</feature>
<organism evidence="2 3">
    <name type="scientific">Trichobilharzia regenti</name>
    <name type="common">Nasal bird schistosome</name>
    <dbReference type="NCBI Taxonomy" id="157069"/>
    <lineage>
        <taxon>Eukaryota</taxon>
        <taxon>Metazoa</taxon>
        <taxon>Spiralia</taxon>
        <taxon>Lophotrochozoa</taxon>
        <taxon>Platyhelminthes</taxon>
        <taxon>Trematoda</taxon>
        <taxon>Digenea</taxon>
        <taxon>Strigeidida</taxon>
        <taxon>Schistosomatoidea</taxon>
        <taxon>Schistosomatidae</taxon>
        <taxon>Trichobilharzia</taxon>
    </lineage>
</organism>
<keyword evidence="2" id="KW-1185">Reference proteome</keyword>
<dbReference type="Proteomes" id="UP000050795">
    <property type="component" value="Unassembled WGS sequence"/>
</dbReference>
<sequence>MILSVNVSLLVVSMTCSFPSISSSARMDVARGDNCDQFKPPGSIEDIQKLKDAVEASYVERRVYGLYILLRKIHKTAIERLERAGREN</sequence>
<reference evidence="3" key="2">
    <citation type="submission" date="2023-11" db="UniProtKB">
        <authorList>
            <consortium name="WormBaseParasite"/>
        </authorList>
    </citation>
    <scope>IDENTIFICATION</scope>
</reference>
<evidence type="ECO:0000313" key="3">
    <source>
        <dbReference type="WBParaSite" id="TREG1_141540.1"/>
    </source>
</evidence>
<name>A0AA85JAI5_TRIRE</name>
<dbReference type="WBParaSite" id="TREG1_141540.1">
    <property type="protein sequence ID" value="TREG1_141540.1"/>
    <property type="gene ID" value="TREG1_141540"/>
</dbReference>
<evidence type="ECO:0000256" key="1">
    <source>
        <dbReference type="SAM" id="SignalP"/>
    </source>
</evidence>
<protein>
    <submittedName>
        <fullName evidence="3">Uncharacterized protein</fullName>
    </submittedName>
</protein>
<feature type="signal peptide" evidence="1">
    <location>
        <begin position="1"/>
        <end position="24"/>
    </location>
</feature>
<dbReference type="AlphaFoldDB" id="A0AA85JAI5"/>
<evidence type="ECO:0000313" key="2">
    <source>
        <dbReference type="Proteomes" id="UP000050795"/>
    </source>
</evidence>
<reference evidence="2" key="1">
    <citation type="submission" date="2022-06" db="EMBL/GenBank/DDBJ databases">
        <authorList>
            <person name="Berger JAMES D."/>
            <person name="Berger JAMES D."/>
        </authorList>
    </citation>
    <scope>NUCLEOTIDE SEQUENCE [LARGE SCALE GENOMIC DNA]</scope>
</reference>
<proteinExistence type="predicted"/>